<keyword evidence="5" id="KW-0798">TonB box</keyword>
<comment type="subcellular location">
    <subcellularLocation>
        <location evidence="1 8">Cell outer membrane</location>
        <topology evidence="1 8">Multi-pass membrane protein</topology>
    </subcellularLocation>
</comment>
<evidence type="ECO:0000259" key="9">
    <source>
        <dbReference type="Pfam" id="PF00593"/>
    </source>
</evidence>
<dbReference type="InterPro" id="IPR036942">
    <property type="entry name" value="Beta-barrel_TonB_sf"/>
</dbReference>
<dbReference type="SUPFAM" id="SSF56935">
    <property type="entry name" value="Porins"/>
    <property type="match status" value="1"/>
</dbReference>
<accession>A0A2X1HHH6</accession>
<evidence type="ECO:0000256" key="4">
    <source>
        <dbReference type="ARBA" id="ARBA00022692"/>
    </source>
</evidence>
<name>A0A2X1HHH6_CAPOC</name>
<sequence length="66" mass="7653">MGNPDLRWEEQRKTTVGLNIVIDRGTSFNIEYYDRETYDMISSRELNSTSGQNQFFDNAGGMRNRG</sequence>
<keyword evidence="10" id="KW-0675">Receptor</keyword>
<dbReference type="Gene3D" id="2.40.170.20">
    <property type="entry name" value="TonB-dependent receptor, beta-barrel domain"/>
    <property type="match status" value="1"/>
</dbReference>
<dbReference type="Proteomes" id="UP000249891">
    <property type="component" value="Unassembled WGS sequence"/>
</dbReference>
<feature type="domain" description="TonB-dependent receptor-like beta-barrel" evidence="9">
    <location>
        <begin position="2"/>
        <end position="66"/>
    </location>
</feature>
<gene>
    <name evidence="10" type="ORF">NCTC11546_00102</name>
</gene>
<dbReference type="AlphaFoldDB" id="A0A2X1HHH6"/>
<dbReference type="InterPro" id="IPR000531">
    <property type="entry name" value="Beta-barrel_TonB"/>
</dbReference>
<evidence type="ECO:0000256" key="1">
    <source>
        <dbReference type="ARBA" id="ARBA00004571"/>
    </source>
</evidence>
<dbReference type="EMBL" id="UARG01000013">
    <property type="protein sequence ID" value="SPV25510.1"/>
    <property type="molecule type" value="Genomic_DNA"/>
</dbReference>
<evidence type="ECO:0000256" key="5">
    <source>
        <dbReference type="ARBA" id="ARBA00023077"/>
    </source>
</evidence>
<dbReference type="Pfam" id="PF00593">
    <property type="entry name" value="TonB_dep_Rec_b-barrel"/>
    <property type="match status" value="1"/>
</dbReference>
<proteinExistence type="inferred from homology"/>
<comment type="similarity">
    <text evidence="8">Belongs to the TonB-dependent receptor family.</text>
</comment>
<dbReference type="PROSITE" id="PS52016">
    <property type="entry name" value="TONB_DEPENDENT_REC_3"/>
    <property type="match status" value="1"/>
</dbReference>
<evidence type="ECO:0000256" key="3">
    <source>
        <dbReference type="ARBA" id="ARBA00022452"/>
    </source>
</evidence>
<evidence type="ECO:0000313" key="11">
    <source>
        <dbReference type="Proteomes" id="UP000249891"/>
    </source>
</evidence>
<keyword evidence="7 8" id="KW-0998">Cell outer membrane</keyword>
<dbReference type="GO" id="GO:0009279">
    <property type="term" value="C:cell outer membrane"/>
    <property type="evidence" value="ECO:0007669"/>
    <property type="project" value="UniProtKB-SubCell"/>
</dbReference>
<dbReference type="InterPro" id="IPR039426">
    <property type="entry name" value="TonB-dep_rcpt-like"/>
</dbReference>
<protein>
    <submittedName>
        <fullName evidence="10">Outer membrane cobalamin receptor protein</fullName>
    </submittedName>
</protein>
<keyword evidence="4 8" id="KW-0812">Transmembrane</keyword>
<keyword evidence="6 8" id="KW-0472">Membrane</keyword>
<keyword evidence="3 8" id="KW-1134">Transmembrane beta strand</keyword>
<evidence type="ECO:0000256" key="2">
    <source>
        <dbReference type="ARBA" id="ARBA00022448"/>
    </source>
</evidence>
<reference evidence="10 11" key="1">
    <citation type="submission" date="2018-06" db="EMBL/GenBank/DDBJ databases">
        <authorList>
            <consortium name="Pathogen Informatics"/>
            <person name="Doyle S."/>
        </authorList>
    </citation>
    <scope>NUCLEOTIDE SEQUENCE [LARGE SCALE GENOMIC DNA]</scope>
    <source>
        <strain evidence="10 11">NCTC11546</strain>
    </source>
</reference>
<keyword evidence="2 8" id="KW-0813">Transport</keyword>
<evidence type="ECO:0000256" key="8">
    <source>
        <dbReference type="PROSITE-ProRule" id="PRU01360"/>
    </source>
</evidence>
<evidence type="ECO:0000256" key="6">
    <source>
        <dbReference type="ARBA" id="ARBA00023136"/>
    </source>
</evidence>
<evidence type="ECO:0000256" key="7">
    <source>
        <dbReference type="ARBA" id="ARBA00023237"/>
    </source>
</evidence>
<organism evidence="10 11">
    <name type="scientific">Capnocytophaga ochracea</name>
    <dbReference type="NCBI Taxonomy" id="1018"/>
    <lineage>
        <taxon>Bacteria</taxon>
        <taxon>Pseudomonadati</taxon>
        <taxon>Bacteroidota</taxon>
        <taxon>Flavobacteriia</taxon>
        <taxon>Flavobacteriales</taxon>
        <taxon>Flavobacteriaceae</taxon>
        <taxon>Capnocytophaga</taxon>
    </lineage>
</organism>
<evidence type="ECO:0000313" key="10">
    <source>
        <dbReference type="EMBL" id="SPV25510.1"/>
    </source>
</evidence>